<comment type="subcellular location">
    <subcellularLocation>
        <location evidence="1">Membrane</location>
        <topology evidence="1">Multi-pass membrane protein</topology>
    </subcellularLocation>
</comment>
<evidence type="ECO:0000256" key="1">
    <source>
        <dbReference type="ARBA" id="ARBA00004141"/>
    </source>
</evidence>
<evidence type="ECO:0000313" key="8">
    <source>
        <dbReference type="Proteomes" id="UP000199045"/>
    </source>
</evidence>
<dbReference type="RefSeq" id="WP_143011415.1">
    <property type="nucleotide sequence ID" value="NZ_FNBN01000002.1"/>
</dbReference>
<evidence type="ECO:0000256" key="4">
    <source>
        <dbReference type="ARBA" id="ARBA00023136"/>
    </source>
</evidence>
<evidence type="ECO:0000313" key="7">
    <source>
        <dbReference type="EMBL" id="SDF65747.1"/>
    </source>
</evidence>
<dbReference type="STRING" id="104663.SAMN04488121_102572"/>
<gene>
    <name evidence="7" type="ORF">SAMN04488121_102572</name>
</gene>
<feature type="transmembrane region" description="Helical" evidence="5">
    <location>
        <begin position="306"/>
        <end position="334"/>
    </location>
</feature>
<feature type="transmembrane region" description="Helical" evidence="5">
    <location>
        <begin position="93"/>
        <end position="111"/>
    </location>
</feature>
<dbReference type="InterPro" id="IPR007016">
    <property type="entry name" value="O-antigen_ligase-rel_domated"/>
</dbReference>
<evidence type="ECO:0000256" key="5">
    <source>
        <dbReference type="SAM" id="Phobius"/>
    </source>
</evidence>
<keyword evidence="4 5" id="KW-0472">Membrane</keyword>
<feature type="transmembrane region" description="Helical" evidence="5">
    <location>
        <begin position="346"/>
        <end position="365"/>
    </location>
</feature>
<feature type="transmembrane region" description="Helical" evidence="5">
    <location>
        <begin position="65"/>
        <end position="81"/>
    </location>
</feature>
<feature type="transmembrane region" description="Helical" evidence="5">
    <location>
        <begin position="12"/>
        <end position="29"/>
    </location>
</feature>
<evidence type="ECO:0000259" key="6">
    <source>
        <dbReference type="Pfam" id="PF04932"/>
    </source>
</evidence>
<organism evidence="7 8">
    <name type="scientific">Chitinophaga filiformis</name>
    <name type="common">Myxococcus filiformis</name>
    <name type="synonym">Flexibacter filiformis</name>
    <dbReference type="NCBI Taxonomy" id="104663"/>
    <lineage>
        <taxon>Bacteria</taxon>
        <taxon>Pseudomonadati</taxon>
        <taxon>Bacteroidota</taxon>
        <taxon>Chitinophagia</taxon>
        <taxon>Chitinophagales</taxon>
        <taxon>Chitinophagaceae</taxon>
        <taxon>Chitinophaga</taxon>
    </lineage>
</organism>
<evidence type="ECO:0000256" key="2">
    <source>
        <dbReference type="ARBA" id="ARBA00022692"/>
    </source>
</evidence>
<name>A0A1G7MVM9_CHIFI</name>
<feature type="transmembrane region" description="Helical" evidence="5">
    <location>
        <begin position="218"/>
        <end position="238"/>
    </location>
</feature>
<proteinExistence type="predicted"/>
<keyword evidence="3 5" id="KW-1133">Transmembrane helix</keyword>
<dbReference type="InterPro" id="IPR051533">
    <property type="entry name" value="WaaL-like"/>
</dbReference>
<dbReference type="OrthoDB" id="636745at2"/>
<feature type="transmembrane region" description="Helical" evidence="5">
    <location>
        <begin position="181"/>
        <end position="206"/>
    </location>
</feature>
<evidence type="ECO:0000256" key="3">
    <source>
        <dbReference type="ARBA" id="ARBA00022989"/>
    </source>
</evidence>
<protein>
    <recommendedName>
        <fullName evidence="6">O-antigen ligase-related domain-containing protein</fullName>
    </recommendedName>
</protein>
<sequence>MSIRGFVKKGINVVFILFIVLNFALKYAHLSFLNGDVLLVPVMAGLVLFLFFLKREKLFSLFIQFRLFAALTLLLTVYYIFLDPLKDESLVYLVSKVLLFLMFALFMALNTDEYKLKCLKGLAILIIMGLVYGSFSQTVDSETLRLSFGFTNANSAGTLSAIAFGIIIQNKFLKKIIAIPVMIYLTYVILMTGSRAALVVYVIAWFFSDLRKVPAYKYVLLAIPLLIILPYVISYFSGMDSNNAITRLLTGITGKESMFRNREHAFGWGMKTFQDELMRGHGLARYGWTDPRFSGDNITSNPHNGYLGLGIMVGALFAAIFIIILFWNCITYIIDFFKYKKEEMRTYQFIMVSILITAFVESYLIGINEMMTSLFWCCVANIQFDYYIKSRVELHAGQNSYAHVYE</sequence>
<dbReference type="Proteomes" id="UP000199045">
    <property type="component" value="Unassembled WGS sequence"/>
</dbReference>
<feature type="transmembrane region" description="Helical" evidence="5">
    <location>
        <begin position="147"/>
        <end position="169"/>
    </location>
</feature>
<accession>A0A1G7MVM9</accession>
<dbReference type="EMBL" id="FNBN01000002">
    <property type="protein sequence ID" value="SDF65747.1"/>
    <property type="molecule type" value="Genomic_DNA"/>
</dbReference>
<feature type="transmembrane region" description="Helical" evidence="5">
    <location>
        <begin position="35"/>
        <end position="53"/>
    </location>
</feature>
<feature type="transmembrane region" description="Helical" evidence="5">
    <location>
        <begin position="118"/>
        <end position="135"/>
    </location>
</feature>
<dbReference type="PANTHER" id="PTHR37422">
    <property type="entry name" value="TEICHURONIC ACID BIOSYNTHESIS PROTEIN TUAE"/>
    <property type="match status" value="1"/>
</dbReference>
<dbReference type="AlphaFoldDB" id="A0A1G7MVM9"/>
<dbReference type="PANTHER" id="PTHR37422:SF13">
    <property type="entry name" value="LIPOPOLYSACCHARIDE BIOSYNTHESIS PROTEIN PA4999-RELATED"/>
    <property type="match status" value="1"/>
</dbReference>
<dbReference type="Pfam" id="PF04932">
    <property type="entry name" value="Wzy_C"/>
    <property type="match status" value="1"/>
</dbReference>
<feature type="domain" description="O-antigen ligase-related" evidence="6">
    <location>
        <begin position="181"/>
        <end position="321"/>
    </location>
</feature>
<keyword evidence="2 5" id="KW-0812">Transmembrane</keyword>
<reference evidence="8" key="1">
    <citation type="submission" date="2016-10" db="EMBL/GenBank/DDBJ databases">
        <authorList>
            <person name="Varghese N."/>
            <person name="Submissions S."/>
        </authorList>
    </citation>
    <scope>NUCLEOTIDE SEQUENCE [LARGE SCALE GENOMIC DNA]</scope>
    <source>
        <strain evidence="8">DSM 527</strain>
    </source>
</reference>